<reference evidence="2" key="1">
    <citation type="submission" date="2020-03" db="EMBL/GenBank/DDBJ databases">
        <authorList>
            <person name="He L."/>
        </authorList>
    </citation>
    <scope>NUCLEOTIDE SEQUENCE</scope>
    <source>
        <strain evidence="2">CkLH20</strain>
    </source>
</reference>
<evidence type="ECO:0000256" key="1">
    <source>
        <dbReference type="SAM" id="MobiDB-lite"/>
    </source>
</evidence>
<keyword evidence="3" id="KW-1185">Reference proteome</keyword>
<feature type="region of interest" description="Disordered" evidence="1">
    <location>
        <begin position="62"/>
        <end position="112"/>
    </location>
</feature>
<dbReference type="RefSeq" id="XP_038742125.1">
    <property type="nucleotide sequence ID" value="XM_038892558.1"/>
</dbReference>
<gene>
    <name evidence="2" type="ORF">CkaCkLH20_09843</name>
</gene>
<sequence length="144" mass="16841">MCQKVFYTYVCKHMECSTFPCDKRNCCVHGPPKNHHVFLDDQLCHDCNEKSRQMRQDCRRRESCQDLQSQSRPQSQMQNHDQQQTGQTQQQQAFQDSQSISPDGKKKAIRPLETNKLANMDCRMEGNFGLTPSDVYYFSAAHRM</sequence>
<dbReference type="Proteomes" id="UP000781932">
    <property type="component" value="Unassembled WGS sequence"/>
</dbReference>
<protein>
    <submittedName>
        <fullName evidence="2">Uncharacterized protein</fullName>
    </submittedName>
</protein>
<name>A0A9P6HYB4_9PEZI</name>
<dbReference type="EMBL" id="JAATWM020000036">
    <property type="protein sequence ID" value="KAF9872664.1"/>
    <property type="molecule type" value="Genomic_DNA"/>
</dbReference>
<dbReference type="GeneID" id="62165632"/>
<dbReference type="AlphaFoldDB" id="A0A9P6HYB4"/>
<comment type="caution">
    <text evidence="2">The sequence shown here is derived from an EMBL/GenBank/DDBJ whole genome shotgun (WGS) entry which is preliminary data.</text>
</comment>
<reference evidence="2" key="2">
    <citation type="submission" date="2020-11" db="EMBL/GenBank/DDBJ databases">
        <title>Whole genome sequencing of Colletotrichum sp.</title>
        <authorList>
            <person name="Li H."/>
        </authorList>
    </citation>
    <scope>NUCLEOTIDE SEQUENCE</scope>
    <source>
        <strain evidence="2">CkLH20</strain>
    </source>
</reference>
<dbReference type="OrthoDB" id="4829615at2759"/>
<proteinExistence type="predicted"/>
<feature type="compositionally biased region" description="Polar residues" evidence="1">
    <location>
        <begin position="65"/>
        <end position="75"/>
    </location>
</feature>
<feature type="compositionally biased region" description="Low complexity" evidence="1">
    <location>
        <begin position="76"/>
        <end position="98"/>
    </location>
</feature>
<organism evidence="2 3">
    <name type="scientific">Colletotrichum karsti</name>
    <dbReference type="NCBI Taxonomy" id="1095194"/>
    <lineage>
        <taxon>Eukaryota</taxon>
        <taxon>Fungi</taxon>
        <taxon>Dikarya</taxon>
        <taxon>Ascomycota</taxon>
        <taxon>Pezizomycotina</taxon>
        <taxon>Sordariomycetes</taxon>
        <taxon>Hypocreomycetidae</taxon>
        <taxon>Glomerellales</taxon>
        <taxon>Glomerellaceae</taxon>
        <taxon>Colletotrichum</taxon>
        <taxon>Colletotrichum boninense species complex</taxon>
    </lineage>
</organism>
<evidence type="ECO:0000313" key="2">
    <source>
        <dbReference type="EMBL" id="KAF9872664.1"/>
    </source>
</evidence>
<accession>A0A9P6HYB4</accession>
<evidence type="ECO:0000313" key="3">
    <source>
        <dbReference type="Proteomes" id="UP000781932"/>
    </source>
</evidence>